<dbReference type="RefSeq" id="WP_345243111.1">
    <property type="nucleotide sequence ID" value="NZ_BAABHD010000024.1"/>
</dbReference>
<gene>
    <name evidence="5" type="ORF">GCM10023189_20290</name>
</gene>
<evidence type="ECO:0000256" key="1">
    <source>
        <dbReference type="ARBA" id="ARBA00009928"/>
    </source>
</evidence>
<dbReference type="InterPro" id="IPR036465">
    <property type="entry name" value="vWFA_dom_sf"/>
</dbReference>
<name>A0ABP8MTV3_9BACT</name>
<proteinExistence type="inferred from homology"/>
<dbReference type="Gene3D" id="1.10.1280.10">
    <property type="entry name" value="Di-copper center containing domain from catechol oxidase"/>
    <property type="match status" value="1"/>
</dbReference>
<dbReference type="InterPro" id="IPR002227">
    <property type="entry name" value="Tyrosinase_Cu-bd"/>
</dbReference>
<dbReference type="SUPFAM" id="SSF53300">
    <property type="entry name" value="vWA-like"/>
    <property type="match status" value="1"/>
</dbReference>
<dbReference type="PANTHER" id="PTHR11474">
    <property type="entry name" value="TYROSINASE FAMILY MEMBER"/>
    <property type="match status" value="1"/>
</dbReference>
<comment type="similarity">
    <text evidence="1">Belongs to the tyrosinase family.</text>
</comment>
<evidence type="ECO:0000256" key="2">
    <source>
        <dbReference type="ARBA" id="ARBA00022723"/>
    </source>
</evidence>
<keyword evidence="2" id="KW-0479">Metal-binding</keyword>
<keyword evidence="3" id="KW-0186">Copper</keyword>
<dbReference type="Pfam" id="PF00264">
    <property type="entry name" value="Tyrosinase"/>
    <property type="match status" value="1"/>
</dbReference>
<reference evidence="6" key="1">
    <citation type="journal article" date="2019" name="Int. J. Syst. Evol. Microbiol.">
        <title>The Global Catalogue of Microorganisms (GCM) 10K type strain sequencing project: providing services to taxonomists for standard genome sequencing and annotation.</title>
        <authorList>
            <consortium name="The Broad Institute Genomics Platform"/>
            <consortium name="The Broad Institute Genome Sequencing Center for Infectious Disease"/>
            <person name="Wu L."/>
            <person name="Ma J."/>
        </authorList>
    </citation>
    <scope>NUCLEOTIDE SEQUENCE [LARGE SCALE GENOMIC DNA]</scope>
    <source>
        <strain evidence="6">JCM 17927</strain>
    </source>
</reference>
<accession>A0ABP8MTV3</accession>
<dbReference type="InterPro" id="IPR002035">
    <property type="entry name" value="VWF_A"/>
</dbReference>
<evidence type="ECO:0000259" key="4">
    <source>
        <dbReference type="PROSITE" id="PS50234"/>
    </source>
</evidence>
<sequence length="897" mass="97740">MKSDIVNPAAPASAQYSKWDEYVAIHLMIQAGVAPGGTAVNFGHGGNGSFSFLSWHRYFLYDFEKALQGYVPSVMLPYWDWSDPGSVMTDTFLGPNGNAANNNVVERGYFAVDKPGAGSNPTPLPAWWPASLNGWRLPAMFPSNFQGGLRRQTGGLASLPTVNDLRITLAKTTYSEFQNVLEAGDVFNSNPALRTSTQMHNGLHGWIGGGGSLSTRGHMTSAAVSPFDPFFYLHHCNIDRLWAMWQTDGHQTEYPTSGGNTQHHRNDIMYPWTGRAAGYGTSAGIASSIPMPDYSALGPKRNVDTLDFRNAFGYTYDTLPVIGIGLDRTGSMNGLTPDPMVTGLPDVTKWEAAKRGVSAFLQDCETVQNSGAIYVMAGIKTFRSLSTNEFTPVFGAPTYGLIKSGTSFSRATFDANVAAVTPGGGTPLADALTHVQNTLVEPPFGGVPADEQRYLAMLTDGVLTTGSPMSSIPDGSLNRTAIFAMGFGTGLDVDYATLASMVAKGRTLATPQVFHGENAGTIDKFFSNALAAAIGFTNIFDPVLELFEGEHTHLSFTATSADDAFYLTAQGMDFIDKNWSFTLHGPNGQVLYGNQDSHSEHAACNHCCQTPDITARRANGRLSMIIQRGNVSKACWVGHWELMISYKARQLDKMMMPELGELLFPVSAGPIKGERYVRLLSRPAARKATRNILSKSLHGLDARAVSTNSNNREACHIVVNIYARTNLKLNLELGSQLIRRGDELKLTVVNDITLGSIRTQSSFARLISPAFDLNEVLPEEQVMELVKANEKSNRFSAKFDIPLLLARYEKEKKGIDFIQDEEVKVVTHNQSPLHIHHAGTRVKGIYHVGIVVDGLYFPEKQEEKTHDDHHAPADTPADEAGNFEAFSRLLTISFSVA</sequence>
<dbReference type="InterPro" id="IPR050316">
    <property type="entry name" value="Tyrosinase/Hemocyanin"/>
</dbReference>
<dbReference type="PROSITE" id="PS00498">
    <property type="entry name" value="TYROSINASE_2"/>
    <property type="match status" value="1"/>
</dbReference>
<comment type="caution">
    <text evidence="5">The sequence shown here is derived from an EMBL/GenBank/DDBJ whole genome shotgun (WGS) entry which is preliminary data.</text>
</comment>
<dbReference type="Gene3D" id="3.40.50.410">
    <property type="entry name" value="von Willebrand factor, type A domain"/>
    <property type="match status" value="1"/>
</dbReference>
<dbReference type="EMBL" id="BAABHD010000024">
    <property type="protein sequence ID" value="GAA4454164.1"/>
    <property type="molecule type" value="Genomic_DNA"/>
</dbReference>
<dbReference type="Proteomes" id="UP001501175">
    <property type="component" value="Unassembled WGS sequence"/>
</dbReference>
<evidence type="ECO:0000313" key="5">
    <source>
        <dbReference type="EMBL" id="GAA4454164.1"/>
    </source>
</evidence>
<keyword evidence="6" id="KW-1185">Reference proteome</keyword>
<feature type="domain" description="VWFA" evidence="4">
    <location>
        <begin position="321"/>
        <end position="530"/>
    </location>
</feature>
<dbReference type="InterPro" id="IPR008922">
    <property type="entry name" value="Di-copper_centre_dom_sf"/>
</dbReference>
<dbReference type="PANTHER" id="PTHR11474:SF126">
    <property type="entry name" value="TYROSINASE-LIKE PROTEIN TYR-1-RELATED"/>
    <property type="match status" value="1"/>
</dbReference>
<organism evidence="5 6">
    <name type="scientific">Nibrella saemangeumensis</name>
    <dbReference type="NCBI Taxonomy" id="1084526"/>
    <lineage>
        <taxon>Bacteria</taxon>
        <taxon>Pseudomonadati</taxon>
        <taxon>Bacteroidota</taxon>
        <taxon>Cytophagia</taxon>
        <taxon>Cytophagales</taxon>
        <taxon>Spirosomataceae</taxon>
        <taxon>Nibrella</taxon>
    </lineage>
</organism>
<dbReference type="PRINTS" id="PR00092">
    <property type="entry name" value="TYROSINASE"/>
</dbReference>
<protein>
    <recommendedName>
        <fullName evidence="4">VWFA domain-containing protein</fullName>
    </recommendedName>
</protein>
<dbReference type="SUPFAM" id="SSF48056">
    <property type="entry name" value="Di-copper centre-containing domain"/>
    <property type="match status" value="1"/>
</dbReference>
<dbReference type="PROSITE" id="PS50234">
    <property type="entry name" value="VWFA"/>
    <property type="match status" value="1"/>
</dbReference>
<evidence type="ECO:0000313" key="6">
    <source>
        <dbReference type="Proteomes" id="UP001501175"/>
    </source>
</evidence>
<evidence type="ECO:0000256" key="3">
    <source>
        <dbReference type="ARBA" id="ARBA00023008"/>
    </source>
</evidence>